<dbReference type="KEGG" id="cpis:HS961_10600"/>
<organism evidence="2 3">
    <name type="scientific">Comamonas piscis</name>
    <dbReference type="NCBI Taxonomy" id="1562974"/>
    <lineage>
        <taxon>Bacteria</taxon>
        <taxon>Pseudomonadati</taxon>
        <taxon>Pseudomonadota</taxon>
        <taxon>Betaproteobacteria</taxon>
        <taxon>Burkholderiales</taxon>
        <taxon>Comamonadaceae</taxon>
        <taxon>Comamonas</taxon>
    </lineage>
</organism>
<dbReference type="CDD" id="cd05154">
    <property type="entry name" value="ACAD10_11_N-like"/>
    <property type="match status" value="1"/>
</dbReference>
<dbReference type="InterPro" id="IPR002575">
    <property type="entry name" value="Aminoglycoside_PTrfase"/>
</dbReference>
<dbReference type="Gene3D" id="3.30.200.20">
    <property type="entry name" value="Phosphorylase Kinase, domain 1"/>
    <property type="match status" value="1"/>
</dbReference>
<dbReference type="Gene3D" id="3.90.1200.10">
    <property type="match status" value="1"/>
</dbReference>
<keyword evidence="2" id="KW-0808">Transferase</keyword>
<sequence>MTPFSTTSAHPQAFDPACLDDFLRAQLPGLQGEMALQAIGGGQSNPTFFVSYGSRHMVLRKKPAGEVLPSAHAVDREYRVMKALAGTALPVPQMLLYHADNEVVGTPFYLMEKVEGRVFNDNALAGMRPAERRAIYLAMADTLATLHAVDWRAAGLEGFGKEGGFFERQLQRWQKQWDLSRIAPNPAIDELLAWLGANRPSDDETTLTHGDFKLNNLLFHPTEAKVVAVLDWELSTLGHPLADVAFNTVAWRTLPEEFGGLRGLDLAALGIPSESEYLAHFYQRAGRSDPARQAAPFHWAFAFMRWAVIFEGIAARAARGNAVADNASEVGAMAQALAQRGLEAIEAPAVVF</sequence>
<proteinExistence type="predicted"/>
<dbReference type="PANTHER" id="PTHR47829:SF3">
    <property type="entry name" value="AMINOGLYCOSIDE PHOSPHOTRANSFERASE DOMAIN-CONTAINING PROTEIN"/>
    <property type="match status" value="1"/>
</dbReference>
<dbReference type="InterPro" id="IPR008271">
    <property type="entry name" value="Ser/Thr_kinase_AS"/>
</dbReference>
<feature type="domain" description="Aminoglycoside phosphotransferase" evidence="1">
    <location>
        <begin position="36"/>
        <end position="258"/>
    </location>
</feature>
<name>A0A7G5EGW6_9BURK</name>
<dbReference type="SUPFAM" id="SSF56112">
    <property type="entry name" value="Protein kinase-like (PK-like)"/>
    <property type="match status" value="1"/>
</dbReference>
<dbReference type="InterPro" id="IPR041726">
    <property type="entry name" value="ACAD10_11_N"/>
</dbReference>
<dbReference type="PROSITE" id="PS00108">
    <property type="entry name" value="PROTEIN_KINASE_ST"/>
    <property type="match status" value="1"/>
</dbReference>
<accession>A0A7G5EGW6</accession>
<dbReference type="Pfam" id="PF01636">
    <property type="entry name" value="APH"/>
    <property type="match status" value="1"/>
</dbReference>
<dbReference type="EMBL" id="CP058554">
    <property type="protein sequence ID" value="QMV73241.1"/>
    <property type="molecule type" value="Genomic_DNA"/>
</dbReference>
<gene>
    <name evidence="2" type="ORF">HS961_10600</name>
</gene>
<protein>
    <submittedName>
        <fullName evidence="2">Phosphotransferase family protein</fullName>
    </submittedName>
</protein>
<dbReference type="RefSeq" id="WP_182327743.1">
    <property type="nucleotide sequence ID" value="NZ_CP058554.1"/>
</dbReference>
<dbReference type="InterPro" id="IPR052898">
    <property type="entry name" value="ACAD10-like"/>
</dbReference>
<dbReference type="InterPro" id="IPR011009">
    <property type="entry name" value="Kinase-like_dom_sf"/>
</dbReference>
<reference evidence="2 3" key="1">
    <citation type="journal article" date="2020" name="G3 (Bethesda)">
        <title>CeMbio - The Caenorhabditis elegans Microbiome Resource.</title>
        <authorList>
            <person name="Dirksen P."/>
            <person name="Assie A."/>
            <person name="Zimmermann J."/>
            <person name="Zhang F."/>
            <person name="Tietje A.M."/>
            <person name="Marsh S.A."/>
            <person name="Felix M.A."/>
            <person name="Shapira M."/>
            <person name="Kaleta C."/>
            <person name="Schulenburg H."/>
            <person name="Samuel B."/>
        </authorList>
    </citation>
    <scope>NUCLEOTIDE SEQUENCE [LARGE SCALE GENOMIC DNA]</scope>
    <source>
        <strain evidence="2 3">BIGb0172</strain>
    </source>
</reference>
<dbReference type="PANTHER" id="PTHR47829">
    <property type="entry name" value="HYDROLASE, PUTATIVE (AFU_ORTHOLOGUE AFUA_1G12880)-RELATED"/>
    <property type="match status" value="1"/>
</dbReference>
<keyword evidence="3" id="KW-1185">Reference proteome</keyword>
<dbReference type="AlphaFoldDB" id="A0A7G5EGW6"/>
<dbReference type="Proteomes" id="UP000515240">
    <property type="component" value="Chromosome"/>
</dbReference>
<dbReference type="GO" id="GO:0004672">
    <property type="term" value="F:protein kinase activity"/>
    <property type="evidence" value="ECO:0007669"/>
    <property type="project" value="InterPro"/>
</dbReference>
<evidence type="ECO:0000259" key="1">
    <source>
        <dbReference type="Pfam" id="PF01636"/>
    </source>
</evidence>
<evidence type="ECO:0000313" key="3">
    <source>
        <dbReference type="Proteomes" id="UP000515240"/>
    </source>
</evidence>
<evidence type="ECO:0000313" key="2">
    <source>
        <dbReference type="EMBL" id="QMV73241.1"/>
    </source>
</evidence>